<comment type="caution">
    <text evidence="2">The sequence shown here is derived from an EMBL/GenBank/DDBJ whole genome shotgun (WGS) entry which is preliminary data.</text>
</comment>
<organism evidence="2 3">
    <name type="scientific">Didymella rabiei</name>
    <name type="common">Chickpea ascochyta blight fungus</name>
    <name type="synonym">Mycosphaerella rabiei</name>
    <dbReference type="NCBI Taxonomy" id="5454"/>
    <lineage>
        <taxon>Eukaryota</taxon>
        <taxon>Fungi</taxon>
        <taxon>Dikarya</taxon>
        <taxon>Ascomycota</taxon>
        <taxon>Pezizomycotina</taxon>
        <taxon>Dothideomycetes</taxon>
        <taxon>Pleosporomycetidae</taxon>
        <taxon>Pleosporales</taxon>
        <taxon>Pleosporineae</taxon>
        <taxon>Didymellaceae</taxon>
        <taxon>Ascochyta</taxon>
    </lineage>
</organism>
<feature type="compositionally biased region" description="Basic and acidic residues" evidence="1">
    <location>
        <begin position="286"/>
        <end position="300"/>
    </location>
</feature>
<dbReference type="EMBL" id="JYNV01000110">
    <property type="protein sequence ID" value="KZM26272.1"/>
    <property type="molecule type" value="Genomic_DNA"/>
</dbReference>
<evidence type="ECO:0000313" key="2">
    <source>
        <dbReference type="EMBL" id="KZM26272.1"/>
    </source>
</evidence>
<evidence type="ECO:0000256" key="1">
    <source>
        <dbReference type="SAM" id="MobiDB-lite"/>
    </source>
</evidence>
<feature type="compositionally biased region" description="Acidic residues" evidence="1">
    <location>
        <begin position="274"/>
        <end position="285"/>
    </location>
</feature>
<keyword evidence="3" id="KW-1185">Reference proteome</keyword>
<sequence>MPPKATANNNAIIGKTYSADVVAAVLMATGTTSLSMKHYKLMSSLDGVKTASAFQHDFRDVVAKAKELKARIDGGEVFEPVQATKKRAHPHLPHPPRQLQSLTFKCTSHFIDTASYTAPRHLSYTTSSFNRTAFLSSVNMGKATDSPAGGQKTIPADCVSVLLMALGCTGITKAQLEMMSALDGTRTANSFEHQFRSIMSKARELKKRVEDGEKFTPVQPGTKRGGTTTPATSKKRKGDDADDTPTKKPKVAPKPRGKKAQAQAQAEHLPTPQAEDDDDLPEDMEDFIKAEKQWEDEHVV</sequence>
<dbReference type="Proteomes" id="UP000076837">
    <property type="component" value="Unassembled WGS sequence"/>
</dbReference>
<evidence type="ECO:0000313" key="3">
    <source>
        <dbReference type="Proteomes" id="UP000076837"/>
    </source>
</evidence>
<dbReference type="OrthoDB" id="3938057at2759"/>
<name>A0A163JCD7_DIDRA</name>
<protein>
    <submittedName>
        <fullName evidence="2">Uncharacterized protein</fullName>
    </submittedName>
</protein>
<feature type="compositionally biased region" description="Basic residues" evidence="1">
    <location>
        <begin position="247"/>
        <end position="259"/>
    </location>
</feature>
<gene>
    <name evidence="2" type="ORF">ST47_g2558</name>
</gene>
<feature type="region of interest" description="Disordered" evidence="1">
    <location>
        <begin position="206"/>
        <end position="300"/>
    </location>
</feature>
<reference evidence="2 3" key="1">
    <citation type="journal article" date="2016" name="Sci. Rep.">
        <title>Draft genome sequencing and secretome analysis of fungal phytopathogen Ascochyta rabiei provides insight into the necrotrophic effector repertoire.</title>
        <authorList>
            <person name="Verma S."/>
            <person name="Gazara R.K."/>
            <person name="Nizam S."/>
            <person name="Parween S."/>
            <person name="Chattopadhyay D."/>
            <person name="Verma P.K."/>
        </authorList>
    </citation>
    <scope>NUCLEOTIDE SEQUENCE [LARGE SCALE GENOMIC DNA]</scope>
    <source>
        <strain evidence="2 3">ArDII</strain>
    </source>
</reference>
<dbReference type="AlphaFoldDB" id="A0A163JCD7"/>
<proteinExistence type="predicted"/>
<accession>A0A163JCD7</accession>